<dbReference type="OrthoDB" id="9802264at2"/>
<keyword evidence="7" id="KW-1185">Reference proteome</keyword>
<keyword evidence="2" id="KW-0547">Nucleotide-binding</keyword>
<dbReference type="PROSITE" id="PS50893">
    <property type="entry name" value="ABC_TRANSPORTER_2"/>
    <property type="match status" value="1"/>
</dbReference>
<keyword evidence="1" id="KW-0813">Transport</keyword>
<evidence type="ECO:0000256" key="2">
    <source>
        <dbReference type="ARBA" id="ARBA00022741"/>
    </source>
</evidence>
<dbReference type="GO" id="GO:0016887">
    <property type="term" value="F:ATP hydrolysis activity"/>
    <property type="evidence" value="ECO:0007669"/>
    <property type="project" value="InterPro"/>
</dbReference>
<dbReference type="EMBL" id="MAXA01000213">
    <property type="protein sequence ID" value="OHV28228.1"/>
    <property type="molecule type" value="Genomic_DNA"/>
</dbReference>
<feature type="compositionally biased region" description="Gly residues" evidence="4">
    <location>
        <begin position="331"/>
        <end position="342"/>
    </location>
</feature>
<dbReference type="Proteomes" id="UP000179769">
    <property type="component" value="Unassembled WGS sequence"/>
</dbReference>
<dbReference type="InterPro" id="IPR003439">
    <property type="entry name" value="ABC_transporter-like_ATP-bd"/>
</dbReference>
<gene>
    <name evidence="6" type="ORF">BBK14_03425</name>
</gene>
<feature type="domain" description="ABC transporter" evidence="5">
    <location>
        <begin position="24"/>
        <end position="264"/>
    </location>
</feature>
<organism evidence="6 7">
    <name type="scientific">Parafrankia soli</name>
    <dbReference type="NCBI Taxonomy" id="2599596"/>
    <lineage>
        <taxon>Bacteria</taxon>
        <taxon>Bacillati</taxon>
        <taxon>Actinomycetota</taxon>
        <taxon>Actinomycetes</taxon>
        <taxon>Frankiales</taxon>
        <taxon>Frankiaceae</taxon>
        <taxon>Parafrankia</taxon>
    </lineage>
</organism>
<dbReference type="InterPro" id="IPR015854">
    <property type="entry name" value="ABC_transpr_LolD-like"/>
</dbReference>
<feature type="compositionally biased region" description="Basic and acidic residues" evidence="4">
    <location>
        <begin position="1"/>
        <end position="12"/>
    </location>
</feature>
<evidence type="ECO:0000259" key="5">
    <source>
        <dbReference type="PROSITE" id="PS50893"/>
    </source>
</evidence>
<evidence type="ECO:0000313" key="7">
    <source>
        <dbReference type="Proteomes" id="UP000179769"/>
    </source>
</evidence>
<dbReference type="PANTHER" id="PTHR24220">
    <property type="entry name" value="IMPORT ATP-BINDING PROTEIN"/>
    <property type="match status" value="1"/>
</dbReference>
<feature type="region of interest" description="Disordered" evidence="4">
    <location>
        <begin position="1"/>
        <end position="26"/>
    </location>
</feature>
<dbReference type="GO" id="GO:0005886">
    <property type="term" value="C:plasma membrane"/>
    <property type="evidence" value="ECO:0007669"/>
    <property type="project" value="TreeGrafter"/>
</dbReference>
<dbReference type="Gene3D" id="3.40.50.300">
    <property type="entry name" value="P-loop containing nucleotide triphosphate hydrolases"/>
    <property type="match status" value="1"/>
</dbReference>
<dbReference type="SUPFAM" id="SSF52540">
    <property type="entry name" value="P-loop containing nucleoside triphosphate hydrolases"/>
    <property type="match status" value="1"/>
</dbReference>
<accession>A0A1S1Q009</accession>
<dbReference type="AlphaFoldDB" id="A0A1S1Q009"/>
<feature type="compositionally biased region" description="Acidic residues" evidence="4">
    <location>
        <begin position="268"/>
        <end position="278"/>
    </location>
</feature>
<evidence type="ECO:0000256" key="4">
    <source>
        <dbReference type="SAM" id="MobiDB-lite"/>
    </source>
</evidence>
<comment type="caution">
    <text evidence="6">The sequence shown here is derived from an EMBL/GenBank/DDBJ whole genome shotgun (WGS) entry which is preliminary data.</text>
</comment>
<dbReference type="GO" id="GO:0098796">
    <property type="term" value="C:membrane protein complex"/>
    <property type="evidence" value="ECO:0007669"/>
    <property type="project" value="UniProtKB-ARBA"/>
</dbReference>
<reference evidence="7" key="1">
    <citation type="submission" date="2016-07" db="EMBL/GenBank/DDBJ databases">
        <title>Frankia sp. NRRL B-16219 Genome sequencing.</title>
        <authorList>
            <person name="Ghodhbane-Gtari F."/>
            <person name="Swanson E."/>
            <person name="Gueddou A."/>
            <person name="Louati M."/>
            <person name="Nouioui I."/>
            <person name="Hezbri K."/>
            <person name="Abebe-Akele F."/>
            <person name="Simpson S."/>
            <person name="Morris K."/>
            <person name="Thomas K."/>
            <person name="Gtari M."/>
            <person name="Tisa L.S."/>
        </authorList>
    </citation>
    <scope>NUCLEOTIDE SEQUENCE [LARGE SCALE GENOMIC DNA]</scope>
    <source>
        <strain evidence="7">NRRL B-16219</strain>
    </source>
</reference>
<evidence type="ECO:0000313" key="6">
    <source>
        <dbReference type="EMBL" id="OHV28228.1"/>
    </source>
</evidence>
<proteinExistence type="predicted"/>
<feature type="compositionally biased region" description="Basic and acidic residues" evidence="4">
    <location>
        <begin position="282"/>
        <end position="293"/>
    </location>
</feature>
<evidence type="ECO:0000256" key="3">
    <source>
        <dbReference type="ARBA" id="ARBA00022840"/>
    </source>
</evidence>
<evidence type="ECO:0000256" key="1">
    <source>
        <dbReference type="ARBA" id="ARBA00022448"/>
    </source>
</evidence>
<keyword evidence="3" id="KW-0067">ATP-binding</keyword>
<name>A0A1S1Q009_9ACTN</name>
<sequence>MARRTASDRDGARGGPRRGRGSAARASRLTKVYGSGDTAVTALRGIDLTFPYGRFTAIMGPSGSGKSTLMHCLAGLDPATTGRVFIGDVDLSRLNDRQLTQLRRDRIGFIFQQFNLLPTLTAAENITLPLDIAGRKPDQKWMRMVVDAVGLAPRLNHRPPELSGGQQQRVACARALVTRPEIVFADEPTGNLDSRSGAEVLSFLRDSVRELGQTIVMVTHDPTAASYSDEVIFLADGRLVDAMAEPTPDAVLDRMKNLDALVRGEAVPEPEADYDDLPPEPPEPRGPEYDDRGYATGGYPTGSYPADHYPPAGYHNEDYAGPADERQSTGYGAGGYPGGGPHTGEYPSPGPYRGDPRTGGYASHFEASQSDTGRFDASQIDARGRYTDPADTGPFGHDRYGSAGRHTGTRGHGGGYRAPDDHDRSPYDASGHGGTRGYERGTGRGAGRANPTGWA</sequence>
<dbReference type="InterPro" id="IPR003593">
    <property type="entry name" value="AAA+_ATPase"/>
</dbReference>
<feature type="region of interest" description="Disordered" evidence="4">
    <location>
        <begin position="268"/>
        <end position="455"/>
    </location>
</feature>
<dbReference type="PANTHER" id="PTHR24220:SF685">
    <property type="entry name" value="ABC TRANSPORTER RELATED"/>
    <property type="match status" value="1"/>
</dbReference>
<dbReference type="Pfam" id="PF00005">
    <property type="entry name" value="ABC_tran"/>
    <property type="match status" value="1"/>
</dbReference>
<dbReference type="RefSeq" id="WP_071063568.1">
    <property type="nucleotide sequence ID" value="NZ_MAXA01000213.1"/>
</dbReference>
<protein>
    <submittedName>
        <fullName evidence="6">ABC transporter</fullName>
    </submittedName>
</protein>
<dbReference type="InterPro" id="IPR017911">
    <property type="entry name" value="MacB-like_ATP-bd"/>
</dbReference>
<dbReference type="CDD" id="cd03255">
    <property type="entry name" value="ABC_MJ0796_LolCDE_FtsE"/>
    <property type="match status" value="1"/>
</dbReference>
<dbReference type="InterPro" id="IPR027417">
    <property type="entry name" value="P-loop_NTPase"/>
</dbReference>
<dbReference type="GO" id="GO:0005524">
    <property type="term" value="F:ATP binding"/>
    <property type="evidence" value="ECO:0007669"/>
    <property type="project" value="UniProtKB-KW"/>
</dbReference>
<feature type="compositionally biased region" description="Basic and acidic residues" evidence="4">
    <location>
        <begin position="315"/>
        <end position="327"/>
    </location>
</feature>
<dbReference type="FunFam" id="3.40.50.300:FF:000032">
    <property type="entry name" value="Export ABC transporter ATP-binding protein"/>
    <property type="match status" value="1"/>
</dbReference>
<dbReference type="SMART" id="SM00382">
    <property type="entry name" value="AAA"/>
    <property type="match status" value="1"/>
</dbReference>
<dbReference type="GO" id="GO:0022857">
    <property type="term" value="F:transmembrane transporter activity"/>
    <property type="evidence" value="ECO:0007669"/>
    <property type="project" value="TreeGrafter"/>
</dbReference>